<dbReference type="CDD" id="cd00305">
    <property type="entry name" value="Cu-Zn_Superoxide_Dismutase"/>
    <property type="match status" value="1"/>
</dbReference>
<dbReference type="Proteomes" id="UP001597231">
    <property type="component" value="Unassembled WGS sequence"/>
</dbReference>
<comment type="function">
    <text evidence="2">Destroys radicals which are normally produced within the cells and which are toxic to biological systems. May play a role in favoring mycobacterial survival in phagocytes.</text>
</comment>
<keyword evidence="6" id="KW-1185">Reference proteome</keyword>
<keyword evidence="3" id="KW-0862">Zinc</keyword>
<dbReference type="InterPro" id="IPR018152">
    <property type="entry name" value="SOD_Cu/Zn_BS"/>
</dbReference>
<dbReference type="EMBL" id="JBHTLT010000047">
    <property type="protein sequence ID" value="MFD1205535.1"/>
    <property type="molecule type" value="Genomic_DNA"/>
</dbReference>
<sequence length="185" mass="19640">MNKKWLIAVIAVFCIVAAGCGKTNQKLPVSGEKVETIVSQLLDSAGKQIGEVTLTEDREGVTINVQAEGLPPGEHGIHIHETGVCEAPSFESAGSHFNPTGREHGFDNPKGFHLGDLPNIEVDSEGVVSMKLTTEEITLKRGVENSVLDEDGSAIVIHEKPDDYKTDPAGNSGNRIACAAITAKQ</sequence>
<comment type="cofactor">
    <cofactor evidence="3">
        <name>Cu cation</name>
        <dbReference type="ChEBI" id="CHEBI:23378"/>
    </cofactor>
    <text evidence="3">Binds 1 copper ion per subunit.</text>
</comment>
<dbReference type="SUPFAM" id="SSF49329">
    <property type="entry name" value="Cu,Zn superoxide dismutase-like"/>
    <property type="match status" value="1"/>
</dbReference>
<evidence type="ECO:0000313" key="5">
    <source>
        <dbReference type="EMBL" id="MFD1205535.1"/>
    </source>
</evidence>
<protein>
    <recommendedName>
        <fullName evidence="3">Superoxide dismutase [Cu-Zn]</fullName>
        <ecNumber evidence="3">1.15.1.1</ecNumber>
    </recommendedName>
</protein>
<keyword evidence="3" id="KW-0479">Metal-binding</keyword>
<dbReference type="PANTHER" id="PTHR10003">
    <property type="entry name" value="SUPEROXIDE DISMUTASE CU-ZN -RELATED"/>
    <property type="match status" value="1"/>
</dbReference>
<evidence type="ECO:0000259" key="4">
    <source>
        <dbReference type="Pfam" id="PF00080"/>
    </source>
</evidence>
<dbReference type="InterPro" id="IPR024134">
    <property type="entry name" value="SOD_Cu/Zn_/chaperone"/>
</dbReference>
<reference evidence="6" key="1">
    <citation type="journal article" date="2019" name="Int. J. Syst. Evol. Microbiol.">
        <title>The Global Catalogue of Microorganisms (GCM) 10K type strain sequencing project: providing services to taxonomists for standard genome sequencing and annotation.</title>
        <authorList>
            <consortium name="The Broad Institute Genomics Platform"/>
            <consortium name="The Broad Institute Genome Sequencing Center for Infectious Disease"/>
            <person name="Wu L."/>
            <person name="Ma J."/>
        </authorList>
    </citation>
    <scope>NUCLEOTIDE SEQUENCE [LARGE SCALE GENOMIC DNA]</scope>
    <source>
        <strain evidence="6">CCUG 53915</strain>
    </source>
</reference>
<dbReference type="PROSITE" id="PS00332">
    <property type="entry name" value="SOD_CU_ZN_2"/>
    <property type="match status" value="1"/>
</dbReference>
<comment type="catalytic activity">
    <reaction evidence="3">
        <text>2 superoxide + 2 H(+) = H2O2 + O2</text>
        <dbReference type="Rhea" id="RHEA:20696"/>
        <dbReference type="ChEBI" id="CHEBI:15378"/>
        <dbReference type="ChEBI" id="CHEBI:15379"/>
        <dbReference type="ChEBI" id="CHEBI:16240"/>
        <dbReference type="ChEBI" id="CHEBI:18421"/>
        <dbReference type="EC" id="1.15.1.1"/>
    </reaction>
</comment>
<evidence type="ECO:0000256" key="2">
    <source>
        <dbReference type="ARBA" id="ARBA00024900"/>
    </source>
</evidence>
<dbReference type="InterPro" id="IPR036423">
    <property type="entry name" value="SOD-like_Cu/Zn_dom_sf"/>
</dbReference>
<gene>
    <name evidence="5" type="ORF">ACFQ38_10535</name>
</gene>
<keyword evidence="3" id="KW-0186">Copper</keyword>
<dbReference type="EC" id="1.15.1.1" evidence="3"/>
<name>A0ABW3TXT2_9BACL</name>
<feature type="domain" description="Superoxide dismutase copper/zinc binding" evidence="4">
    <location>
        <begin position="50"/>
        <end position="181"/>
    </location>
</feature>
<evidence type="ECO:0000256" key="3">
    <source>
        <dbReference type="RuleBase" id="RU000393"/>
    </source>
</evidence>
<dbReference type="Gene3D" id="2.60.40.200">
    <property type="entry name" value="Superoxide dismutase, copper/zinc binding domain"/>
    <property type="match status" value="1"/>
</dbReference>
<comment type="cofactor">
    <cofactor evidence="3">
        <name>Zn(2+)</name>
        <dbReference type="ChEBI" id="CHEBI:29105"/>
    </cofactor>
    <text evidence="3">Binds 1 zinc ion per subunit.</text>
</comment>
<evidence type="ECO:0000313" key="6">
    <source>
        <dbReference type="Proteomes" id="UP001597231"/>
    </source>
</evidence>
<dbReference type="Pfam" id="PF00080">
    <property type="entry name" value="Sod_Cu"/>
    <property type="match status" value="1"/>
</dbReference>
<dbReference type="PROSITE" id="PS51257">
    <property type="entry name" value="PROKAR_LIPOPROTEIN"/>
    <property type="match status" value="1"/>
</dbReference>
<comment type="similarity">
    <text evidence="1 3">Belongs to the Cu-Zn superoxide dismutase family.</text>
</comment>
<proteinExistence type="inferred from homology"/>
<keyword evidence="3" id="KW-0560">Oxidoreductase</keyword>
<organism evidence="5 6">
    <name type="scientific">Sporosarcina contaminans</name>
    <dbReference type="NCBI Taxonomy" id="633403"/>
    <lineage>
        <taxon>Bacteria</taxon>
        <taxon>Bacillati</taxon>
        <taxon>Bacillota</taxon>
        <taxon>Bacilli</taxon>
        <taxon>Bacillales</taxon>
        <taxon>Caryophanaceae</taxon>
        <taxon>Sporosarcina</taxon>
    </lineage>
</organism>
<accession>A0ABW3TXT2</accession>
<dbReference type="RefSeq" id="WP_381480708.1">
    <property type="nucleotide sequence ID" value="NZ_JBHTLT010000047.1"/>
</dbReference>
<dbReference type="InterPro" id="IPR001424">
    <property type="entry name" value="SOD_Cu_Zn_dom"/>
</dbReference>
<evidence type="ECO:0000256" key="1">
    <source>
        <dbReference type="ARBA" id="ARBA00010457"/>
    </source>
</evidence>
<comment type="caution">
    <text evidence="5">The sequence shown here is derived from an EMBL/GenBank/DDBJ whole genome shotgun (WGS) entry which is preliminary data.</text>
</comment>